<accession>A0A1X7RJX4</accession>
<feature type="region of interest" description="Disordered" evidence="1">
    <location>
        <begin position="1"/>
        <end position="21"/>
    </location>
</feature>
<feature type="compositionally biased region" description="Polar residues" evidence="1">
    <location>
        <begin position="372"/>
        <end position="383"/>
    </location>
</feature>
<feature type="region of interest" description="Disordered" evidence="1">
    <location>
        <begin position="754"/>
        <end position="774"/>
    </location>
</feature>
<sequence>MESKDIPAGYRNDSAWTANRDKSIDAGALARKYEAARPQGLQDHPRTASDAVRYTEDRYAIPYGVKRAGKQPVVDSGHDDQLHSTSQRILSSPTQKMPAEQVSRHVQSLRNVNHLSRDHVDSYLANGGTEADLIHIPIPGASAPAATPFSNETTHEFFPRADIPSINEPRPSVVLNDTSLSPKSTSGLSFRSERWLHTDELVSDEAISPLTLNSALPSPGLGAQEAVSTGKDDSESSDEGYVYEIEFGEPTTFDDRLLERDLDATQALQRFSFVPLEHDTQRKSPPSAARTRALSISLEPSGKIVEAEVINKHVENRVHTSLYQKIPAVQAVLRRDSDTSTASHASFGHPLDCETTAVNSLLAAEKALASISNPEPAPNSQLVRATKLYDEQDPHGNRYKDKFRRHKNPRPKPPGEQVPDHTERTKIAGHKSIRRIPSREQVADFSYPALSYQRLNPRHGEIQTCCAFCEMEKTSTEPGFLSTVANYCNPWSLPPDASPYTVAIKKNRKAANQPQIRLRTPCPFPSPACSDGFTLSLDPIRKSSLASTAPLTMPKTQNKVSFSTPRPPPRRDPSTAPKGRFQDKSRKQCLSDPPPYLGPRFPFHNEAYAQARAREMSWLLPIGERDEEVVGVEDKSGKWKRRFVQAVFIGTNIGLVATTFVLLLMPGTLIMGMDSNWRYAIALIPLSISITALLVFSQLRPGKPSIGANGRILPRQGMGGRRSSMAQREPLLIRTADGRRGSYMRGVSIYGTSEGDSAAERKGSQAGKKKGRWRDRGDLEGMWVEEETWTR</sequence>
<proteinExistence type="predicted"/>
<dbReference type="EMBL" id="LT853693">
    <property type="protein sequence ID" value="SMQ47736.1"/>
    <property type="molecule type" value="Genomic_DNA"/>
</dbReference>
<gene>
    <name evidence="3" type="ORF">ZT3D7_G2884</name>
</gene>
<organism evidence="3 4">
    <name type="scientific">Zymoseptoria tritici (strain ST99CH_3D7)</name>
    <dbReference type="NCBI Taxonomy" id="1276538"/>
    <lineage>
        <taxon>Eukaryota</taxon>
        <taxon>Fungi</taxon>
        <taxon>Dikarya</taxon>
        <taxon>Ascomycota</taxon>
        <taxon>Pezizomycotina</taxon>
        <taxon>Dothideomycetes</taxon>
        <taxon>Dothideomycetidae</taxon>
        <taxon>Mycosphaerellales</taxon>
        <taxon>Mycosphaerellaceae</taxon>
        <taxon>Zymoseptoria</taxon>
    </lineage>
</organism>
<keyword evidence="2" id="KW-0812">Transmembrane</keyword>
<feature type="compositionally biased region" description="Polar residues" evidence="1">
    <location>
        <begin position="83"/>
        <end position="95"/>
    </location>
</feature>
<protein>
    <submittedName>
        <fullName evidence="3">Uncharacterized protein</fullName>
    </submittedName>
</protein>
<feature type="transmembrane region" description="Helical" evidence="2">
    <location>
        <begin position="643"/>
        <end position="665"/>
    </location>
</feature>
<feature type="region of interest" description="Disordered" evidence="1">
    <location>
        <begin position="372"/>
        <end position="425"/>
    </location>
</feature>
<feature type="compositionally biased region" description="Basic residues" evidence="1">
    <location>
        <begin position="401"/>
        <end position="410"/>
    </location>
</feature>
<reference evidence="3 4" key="1">
    <citation type="submission" date="2016-06" db="EMBL/GenBank/DDBJ databases">
        <authorList>
            <person name="Kjaerup R.B."/>
            <person name="Dalgaard T.S."/>
            <person name="Juul-Madsen H.R."/>
        </authorList>
    </citation>
    <scope>NUCLEOTIDE SEQUENCE [LARGE SCALE GENOMIC DNA]</scope>
</reference>
<feature type="region of interest" description="Disordered" evidence="1">
    <location>
        <begin position="70"/>
        <end position="95"/>
    </location>
</feature>
<evidence type="ECO:0000313" key="3">
    <source>
        <dbReference type="EMBL" id="SMQ47736.1"/>
    </source>
</evidence>
<keyword evidence="4" id="KW-1185">Reference proteome</keyword>
<dbReference type="Proteomes" id="UP000215127">
    <property type="component" value="Chromosome 2"/>
</dbReference>
<feature type="compositionally biased region" description="Polar residues" evidence="1">
    <location>
        <begin position="546"/>
        <end position="564"/>
    </location>
</feature>
<feature type="region of interest" description="Disordered" evidence="1">
    <location>
        <begin position="215"/>
        <end position="238"/>
    </location>
</feature>
<keyword evidence="2" id="KW-0472">Membrane</keyword>
<name>A0A1X7RJX4_ZYMT9</name>
<evidence type="ECO:0000256" key="1">
    <source>
        <dbReference type="SAM" id="MobiDB-lite"/>
    </source>
</evidence>
<feature type="transmembrane region" description="Helical" evidence="2">
    <location>
        <begin position="677"/>
        <end position="696"/>
    </location>
</feature>
<keyword evidence="2" id="KW-1133">Transmembrane helix</keyword>
<evidence type="ECO:0000256" key="2">
    <source>
        <dbReference type="SAM" id="Phobius"/>
    </source>
</evidence>
<dbReference type="AlphaFoldDB" id="A0A1X7RJX4"/>
<feature type="region of interest" description="Disordered" evidence="1">
    <location>
        <begin position="546"/>
        <end position="598"/>
    </location>
</feature>
<feature type="compositionally biased region" description="Basic and acidic residues" evidence="1">
    <location>
        <begin position="387"/>
        <end position="400"/>
    </location>
</feature>
<evidence type="ECO:0000313" key="4">
    <source>
        <dbReference type="Proteomes" id="UP000215127"/>
    </source>
</evidence>